<evidence type="ECO:0000313" key="1">
    <source>
        <dbReference type="EMBL" id="OYR14254.1"/>
    </source>
</evidence>
<dbReference type="EMBL" id="NNRK01000026">
    <property type="protein sequence ID" value="OYR14254.1"/>
    <property type="molecule type" value="Genomic_DNA"/>
</dbReference>
<accession>A0A256FHB9</accession>
<protein>
    <submittedName>
        <fullName evidence="1">Uncharacterized protein</fullName>
    </submittedName>
</protein>
<organism evidence="1 2">
    <name type="scientific">Brucella rhizosphaerae</name>
    <dbReference type="NCBI Taxonomy" id="571254"/>
    <lineage>
        <taxon>Bacteria</taxon>
        <taxon>Pseudomonadati</taxon>
        <taxon>Pseudomonadota</taxon>
        <taxon>Alphaproteobacteria</taxon>
        <taxon>Hyphomicrobiales</taxon>
        <taxon>Brucellaceae</taxon>
        <taxon>Brucella/Ochrobactrum group</taxon>
        <taxon>Brucella</taxon>
    </lineage>
</organism>
<sequence>MTTKAKPTETEIRYAIEYALRSETVTAEVSDGCGGSTREVVYMSASDLEPFVMRMLQELQVT</sequence>
<dbReference type="OrthoDB" id="8453074at2"/>
<evidence type="ECO:0000313" key="2">
    <source>
        <dbReference type="Proteomes" id="UP000216345"/>
    </source>
</evidence>
<dbReference type="Proteomes" id="UP000216345">
    <property type="component" value="Unassembled WGS sequence"/>
</dbReference>
<name>A0A256FHB9_9HYPH</name>
<keyword evidence="2" id="KW-1185">Reference proteome</keyword>
<dbReference type="RefSeq" id="WP_094577014.1">
    <property type="nucleotide sequence ID" value="NZ_JBHEEL010000001.1"/>
</dbReference>
<reference evidence="1 2" key="1">
    <citation type="submission" date="2017-07" db="EMBL/GenBank/DDBJ databases">
        <title>Phylogenetic study on the rhizospheric bacterium Ochrobactrum sp. A44.</title>
        <authorList>
            <person name="Krzyzanowska D.M."/>
            <person name="Ossowicki A."/>
            <person name="Rajewska M."/>
            <person name="Maciag T."/>
            <person name="Kaczynski Z."/>
            <person name="Czerwicka M."/>
            <person name="Jafra S."/>
        </authorList>
    </citation>
    <scope>NUCLEOTIDE SEQUENCE [LARGE SCALE GENOMIC DNA]</scope>
    <source>
        <strain evidence="1 2">PR17</strain>
    </source>
</reference>
<comment type="caution">
    <text evidence="1">The sequence shown here is derived from an EMBL/GenBank/DDBJ whole genome shotgun (WGS) entry which is preliminary data.</text>
</comment>
<gene>
    <name evidence="1" type="ORF">CEV32_0252</name>
</gene>
<proteinExistence type="predicted"/>
<dbReference type="AlphaFoldDB" id="A0A256FHB9"/>